<keyword evidence="1" id="KW-0812">Transmembrane</keyword>
<organism evidence="2 3">
    <name type="scientific">Romanomermis culicivorax</name>
    <name type="common">Nematode worm</name>
    <dbReference type="NCBI Taxonomy" id="13658"/>
    <lineage>
        <taxon>Eukaryota</taxon>
        <taxon>Metazoa</taxon>
        <taxon>Ecdysozoa</taxon>
        <taxon>Nematoda</taxon>
        <taxon>Enoplea</taxon>
        <taxon>Dorylaimia</taxon>
        <taxon>Mermithida</taxon>
        <taxon>Mermithoidea</taxon>
        <taxon>Mermithidae</taxon>
        <taxon>Romanomermis</taxon>
    </lineage>
</organism>
<evidence type="ECO:0000256" key="1">
    <source>
        <dbReference type="SAM" id="Phobius"/>
    </source>
</evidence>
<accession>A0A915IJT9</accession>
<reference evidence="3" key="1">
    <citation type="submission" date="2022-11" db="UniProtKB">
        <authorList>
            <consortium name="WormBaseParasite"/>
        </authorList>
    </citation>
    <scope>IDENTIFICATION</scope>
</reference>
<feature type="transmembrane region" description="Helical" evidence="1">
    <location>
        <begin position="46"/>
        <end position="70"/>
    </location>
</feature>
<keyword evidence="2" id="KW-1185">Reference proteome</keyword>
<sequence length="73" mass="7882">MTSENHMVRRNISTASNIKTKATAVFPVSVLTGSLAAPSTTIINPQALTCVDTLCLFHINLVLSSMSLFFKVK</sequence>
<keyword evidence="1" id="KW-1133">Transmembrane helix</keyword>
<proteinExistence type="predicted"/>
<evidence type="ECO:0000313" key="2">
    <source>
        <dbReference type="Proteomes" id="UP000887565"/>
    </source>
</evidence>
<protein>
    <submittedName>
        <fullName evidence="3">Uncharacterized protein</fullName>
    </submittedName>
</protein>
<dbReference type="AlphaFoldDB" id="A0A915IJT9"/>
<name>A0A915IJT9_ROMCU</name>
<evidence type="ECO:0000313" key="3">
    <source>
        <dbReference type="WBParaSite" id="nRc.2.0.1.t14080-RA"/>
    </source>
</evidence>
<dbReference type="Proteomes" id="UP000887565">
    <property type="component" value="Unplaced"/>
</dbReference>
<dbReference type="WBParaSite" id="nRc.2.0.1.t14080-RA">
    <property type="protein sequence ID" value="nRc.2.0.1.t14080-RA"/>
    <property type="gene ID" value="nRc.2.0.1.g14080"/>
</dbReference>
<keyword evidence="1" id="KW-0472">Membrane</keyword>